<keyword evidence="4" id="KW-1185">Reference proteome</keyword>
<dbReference type="PANTHER" id="PTHR38340">
    <property type="entry name" value="S-LAYER PROTEIN"/>
    <property type="match status" value="1"/>
</dbReference>
<organism evidence="3 4">
    <name type="scientific">Siccirubricoccus deserti</name>
    <dbReference type="NCBI Taxonomy" id="2013562"/>
    <lineage>
        <taxon>Bacteria</taxon>
        <taxon>Pseudomonadati</taxon>
        <taxon>Pseudomonadota</taxon>
        <taxon>Alphaproteobacteria</taxon>
        <taxon>Acetobacterales</taxon>
        <taxon>Roseomonadaceae</taxon>
        <taxon>Siccirubricoccus</taxon>
    </lineage>
</organism>
<name>A0A9X0R672_9PROT</name>
<reference evidence="3" key="1">
    <citation type="submission" date="2020-08" db="EMBL/GenBank/DDBJ databases">
        <authorList>
            <person name="Hu Y."/>
            <person name="Nguyen S.V."/>
            <person name="Li F."/>
            <person name="Fanning S."/>
        </authorList>
    </citation>
    <scope>NUCLEOTIDE SEQUENCE</scope>
    <source>
        <strain evidence="3">SYSU D8009</strain>
    </source>
</reference>
<dbReference type="GO" id="GO:0005509">
    <property type="term" value="F:calcium ion binding"/>
    <property type="evidence" value="ECO:0007669"/>
    <property type="project" value="InterPro"/>
</dbReference>
<dbReference type="SUPFAM" id="SSF51120">
    <property type="entry name" value="beta-Roll"/>
    <property type="match status" value="5"/>
</dbReference>
<dbReference type="InterPro" id="IPR050557">
    <property type="entry name" value="RTX_toxin/Mannuronan_C5-epim"/>
</dbReference>
<dbReference type="GO" id="GO:0005576">
    <property type="term" value="C:extracellular region"/>
    <property type="evidence" value="ECO:0007669"/>
    <property type="project" value="UniProtKB-SubCell"/>
</dbReference>
<sequence>MPTIGTASADSLTGSSEADVILGLEGNDTLNGGDGDDFLSGDAGDDILNGGLGNDFLIDSLGVNTLTGGGGDDTVIASATADIDGGSGNDIIFATGLSSTVSGGGGSDTITVGAPSTLTGGADTDTFVLAASYAYSLGSVTPAIVITDFVAGAAGDRLDLAQWLNSPNTTGYDGSNPFGSSGYLQLRQMGADTIVDWDSDGGADSFTALFLLQGVTATDLTADNLGFAPDGSGTQDRFIIGTTGDDMLAGGVGDDFLLGGDGNDHLDGGTGANTLFGGTGDDVYLVRSLTDTVTEFLNEGTDTVISTISVTLPSNVENLVLDAGAGDINGTGNALANTIIGNEGVNWLQGGDGNDTLQGGAGSDFVFGQDGADLLQGGIGNDVLVGEAGDDTLDGGLNPDGLGDVLLGGAGNDTYLVDSAFDFVDEGNTPIYASYGFGGFDTVISTSNFFWDVFSVGERLVIAADAADPDGTGTTAVGSVFDNEIIGNAGTNILFGRGGSDTYRAGDGVDFISLSTLGVTDVPGYVANGINTIIVDPRTTGPLSYDIVFEFEAGRDRIDLRNYHYGNVADVLATGVNDGLGSCYFILGDGLDFLYLVGVEKSAITAVDFIL</sequence>
<dbReference type="InterPro" id="IPR001343">
    <property type="entry name" value="Hemolysn_Ca-bd"/>
</dbReference>
<proteinExistence type="predicted"/>
<gene>
    <name evidence="3" type="ORF">H7965_29205</name>
</gene>
<dbReference type="InterPro" id="IPR018511">
    <property type="entry name" value="Hemolysin-typ_Ca-bd_CS"/>
</dbReference>
<evidence type="ECO:0000256" key="1">
    <source>
        <dbReference type="ARBA" id="ARBA00004613"/>
    </source>
</evidence>
<dbReference type="PROSITE" id="PS00330">
    <property type="entry name" value="HEMOLYSIN_CALCIUM"/>
    <property type="match status" value="2"/>
</dbReference>
<dbReference type="EMBL" id="JACOMF010000161">
    <property type="protein sequence ID" value="MBC4019293.1"/>
    <property type="molecule type" value="Genomic_DNA"/>
</dbReference>
<comment type="caution">
    <text evidence="3">The sequence shown here is derived from an EMBL/GenBank/DDBJ whole genome shotgun (WGS) entry which is preliminary data.</text>
</comment>
<comment type="subcellular location">
    <subcellularLocation>
        <location evidence="1">Secreted</location>
    </subcellularLocation>
</comment>
<evidence type="ECO:0000256" key="2">
    <source>
        <dbReference type="ARBA" id="ARBA00022525"/>
    </source>
</evidence>
<dbReference type="PANTHER" id="PTHR38340:SF1">
    <property type="entry name" value="S-LAYER PROTEIN"/>
    <property type="match status" value="1"/>
</dbReference>
<dbReference type="Pfam" id="PF00353">
    <property type="entry name" value="HemolysinCabind"/>
    <property type="match status" value="7"/>
</dbReference>
<dbReference type="Gene3D" id="2.150.10.10">
    <property type="entry name" value="Serralysin-like metalloprotease, C-terminal"/>
    <property type="match status" value="4"/>
</dbReference>
<dbReference type="AlphaFoldDB" id="A0A9X0R672"/>
<dbReference type="RefSeq" id="WP_186774008.1">
    <property type="nucleotide sequence ID" value="NZ_JACOMF010000161.1"/>
</dbReference>
<evidence type="ECO:0008006" key="5">
    <source>
        <dbReference type="Google" id="ProtNLM"/>
    </source>
</evidence>
<accession>A0A9X0R672</accession>
<evidence type="ECO:0000313" key="4">
    <source>
        <dbReference type="Proteomes" id="UP000600101"/>
    </source>
</evidence>
<keyword evidence="2" id="KW-0964">Secreted</keyword>
<dbReference type="Proteomes" id="UP000600101">
    <property type="component" value="Unassembled WGS sequence"/>
</dbReference>
<dbReference type="InterPro" id="IPR011049">
    <property type="entry name" value="Serralysin-like_metalloprot_C"/>
</dbReference>
<dbReference type="PRINTS" id="PR00313">
    <property type="entry name" value="CABNDNGRPT"/>
</dbReference>
<protein>
    <recommendedName>
        <fullName evidence="5">Calcium-binding protein</fullName>
    </recommendedName>
</protein>
<evidence type="ECO:0000313" key="3">
    <source>
        <dbReference type="EMBL" id="MBC4019293.1"/>
    </source>
</evidence>